<dbReference type="Proteomes" id="UP001057375">
    <property type="component" value="Unassembled WGS sequence"/>
</dbReference>
<proteinExistence type="predicted"/>
<accession>A0ABQ5K0N1</accession>
<dbReference type="EMBL" id="BQXS01012533">
    <property type="protein sequence ID" value="GKT24601.1"/>
    <property type="molecule type" value="Genomic_DNA"/>
</dbReference>
<sequence>MSGIGSIFAKVRPGFSVSAEKTIKSDLFVSKTSLNTQFHGKKVVSSVNEQLISAVPNVQMHLNGNITRTTSFDDDARSSSIDEADGRLTLIGTQQLKGLRGFIHVNSGAPTEPDFGLAFTGKCGTTASYSSKKGIVDVSAHPKPIHGVKISAFTRIPLHKCVSHTHSFLSSKFQKKTEETVDDATTSKPCCVGLLKKHTLSTLDGITAVAEYSHPRCPVSTCLLLEGYHGIGAQVFGKLSKSVEVGAEFKSSYVDFVDNLEYTCGLKYTPDEKTAVSLTTSQSTTTIEASHLIAKGTRLSVSAAHNMDSGKGSVGVGLGLIL</sequence>
<organism evidence="1 2">
    <name type="scientific">Aduncisulcus paluster</name>
    <dbReference type="NCBI Taxonomy" id="2918883"/>
    <lineage>
        <taxon>Eukaryota</taxon>
        <taxon>Metamonada</taxon>
        <taxon>Carpediemonas-like organisms</taxon>
        <taxon>Aduncisulcus</taxon>
    </lineage>
</organism>
<evidence type="ECO:0000313" key="2">
    <source>
        <dbReference type="Proteomes" id="UP001057375"/>
    </source>
</evidence>
<reference evidence="1" key="1">
    <citation type="submission" date="2022-03" db="EMBL/GenBank/DDBJ databases">
        <title>Draft genome sequence of Aduncisulcus paluster, a free-living microaerophilic Fornicata.</title>
        <authorList>
            <person name="Yuyama I."/>
            <person name="Kume K."/>
            <person name="Tamura T."/>
            <person name="Inagaki Y."/>
            <person name="Hashimoto T."/>
        </authorList>
    </citation>
    <scope>NUCLEOTIDE SEQUENCE</scope>
    <source>
        <strain evidence="1">NY0171</strain>
    </source>
</reference>
<name>A0ABQ5K0N1_9EUKA</name>
<keyword evidence="2" id="KW-1185">Reference proteome</keyword>
<evidence type="ECO:0000313" key="1">
    <source>
        <dbReference type="EMBL" id="GKT24601.1"/>
    </source>
</evidence>
<gene>
    <name evidence="1" type="ORF">ADUPG1_012784</name>
</gene>
<comment type="caution">
    <text evidence="1">The sequence shown here is derived from an EMBL/GenBank/DDBJ whole genome shotgun (WGS) entry which is preliminary data.</text>
</comment>
<protein>
    <submittedName>
        <fullName evidence="1">Uncharacterized protein</fullName>
    </submittedName>
</protein>